<protein>
    <submittedName>
        <fullName evidence="2">YjbG polysaccharide synthesis-related protein</fullName>
    </submittedName>
</protein>
<dbReference type="AlphaFoldDB" id="A0AAN0Y0A8"/>
<dbReference type="GeneID" id="70913604"/>
<organism evidence="2 3">
    <name type="scientific">Vibrio natriegens NBRC 15636 = ATCC 14048 = DSM 759</name>
    <dbReference type="NCBI Taxonomy" id="1219067"/>
    <lineage>
        <taxon>Bacteria</taxon>
        <taxon>Pseudomonadati</taxon>
        <taxon>Pseudomonadota</taxon>
        <taxon>Gammaproteobacteria</taxon>
        <taxon>Vibrionales</taxon>
        <taxon>Vibrionaceae</taxon>
        <taxon>Vibrio</taxon>
    </lineage>
</organism>
<dbReference type="RefSeq" id="WP_020335733.1">
    <property type="nucleotide sequence ID" value="NZ_ATFJ01000038.1"/>
</dbReference>
<evidence type="ECO:0000313" key="2">
    <source>
        <dbReference type="EMBL" id="ANQ11414.1"/>
    </source>
</evidence>
<feature type="signal peptide" evidence="1">
    <location>
        <begin position="1"/>
        <end position="20"/>
    </location>
</feature>
<reference evidence="2 3" key="1">
    <citation type="submission" date="2016-07" db="EMBL/GenBank/DDBJ databases">
        <title>Developing Vibrio natriegens as a novel, fast-growing host for biotechnology.</title>
        <authorList>
            <person name="Weinstock M.T."/>
            <person name="Hesek E.D."/>
            <person name="Wilson C.M."/>
            <person name="Gibson D.G."/>
        </authorList>
    </citation>
    <scope>NUCLEOTIDE SEQUENCE [LARGE SCALE GENOMIC DNA]</scope>
    <source>
        <strain evidence="2 3">ATCC 14048</strain>
    </source>
</reference>
<accession>A0AAN0Y0A8</accession>
<keyword evidence="1" id="KW-0732">Signal</keyword>
<gene>
    <name evidence="2" type="ORF">BA890_00985</name>
</gene>
<feature type="chain" id="PRO_5043052180" evidence="1">
    <location>
        <begin position="21"/>
        <end position="250"/>
    </location>
</feature>
<sequence length="250" mass="28273">MSKRLLPLLSLALLTSTSAAQSTADKTEPLKVKLVGVSEQLLFPQKARLSDILQQAQQQNLALEYPLGTTLFNNSEDALSESTALKNSVLIKMIKHDLSDHKLYDFIQSHQFAPRILSAIDVDRIRLDKFENPLISGDLTLVSPKREEKVIYLGNLEQVYFVKNQAGIPLKEQIRNLKRNIGELAHLPILIYPDGKVVKPHHGSWLTTQYYLPPLTMVYFPFDELDTSEMDQDIVKLLTQLKPTSIKSPL</sequence>
<dbReference type="EMBL" id="CP016345">
    <property type="protein sequence ID" value="ANQ11414.1"/>
    <property type="molecule type" value="Genomic_DNA"/>
</dbReference>
<name>A0AAN0Y0A8_VIBNA</name>
<dbReference type="KEGG" id="vna:PN96_12345"/>
<dbReference type="Proteomes" id="UP000092741">
    <property type="component" value="Chromosome 1"/>
</dbReference>
<keyword evidence="3" id="KW-1185">Reference proteome</keyword>
<evidence type="ECO:0000256" key="1">
    <source>
        <dbReference type="SAM" id="SignalP"/>
    </source>
</evidence>
<evidence type="ECO:0000313" key="3">
    <source>
        <dbReference type="Proteomes" id="UP000092741"/>
    </source>
</evidence>
<proteinExistence type="predicted"/>